<feature type="binding site" evidence="4">
    <location>
        <position position="254"/>
    </location>
    <ligand>
        <name>1D-myo-inositol 2-(L-cysteinylamino)-2-deoxy-alpha-D-glucopyranoside</name>
        <dbReference type="ChEBI" id="CHEBI:58887"/>
    </ligand>
</feature>
<feature type="binding site" evidence="4">
    <location>
        <begin position="271"/>
        <end position="273"/>
    </location>
    <ligand>
        <name>acetyl-CoA</name>
        <dbReference type="ChEBI" id="CHEBI:57288"/>
        <label>2</label>
    </ligand>
</feature>
<accession>A0ABU1FU13</accession>
<keyword evidence="3 4" id="KW-0012">Acyltransferase</keyword>
<comment type="subunit">
    <text evidence="4">Monomer.</text>
</comment>
<feature type="binding site" evidence="4">
    <location>
        <begin position="116"/>
        <end position="121"/>
    </location>
    <ligand>
        <name>acetyl-CoA</name>
        <dbReference type="ChEBI" id="CHEBI:57288"/>
        <label>1</label>
    </ligand>
</feature>
<comment type="caution">
    <text evidence="6">The sequence shown here is derived from an EMBL/GenBank/DDBJ whole genome shotgun (WGS) entry which is preliminary data.</text>
</comment>
<dbReference type="InterPro" id="IPR050680">
    <property type="entry name" value="YpeA/RimI_acetyltransf"/>
</dbReference>
<dbReference type="CDD" id="cd04301">
    <property type="entry name" value="NAT_SF"/>
    <property type="match status" value="2"/>
</dbReference>
<proteinExistence type="inferred from homology"/>
<evidence type="ECO:0000256" key="2">
    <source>
        <dbReference type="ARBA" id="ARBA00022737"/>
    </source>
</evidence>
<dbReference type="EC" id="2.3.1.189" evidence="4"/>
<comment type="catalytic activity">
    <reaction evidence="4">
        <text>1D-myo-inositol 2-(L-cysteinylamino)-2-deoxy-alpha-D-glucopyranoside + acetyl-CoA = mycothiol + CoA + H(+)</text>
        <dbReference type="Rhea" id="RHEA:26172"/>
        <dbReference type="ChEBI" id="CHEBI:15378"/>
        <dbReference type="ChEBI" id="CHEBI:16768"/>
        <dbReference type="ChEBI" id="CHEBI:57287"/>
        <dbReference type="ChEBI" id="CHEBI:57288"/>
        <dbReference type="ChEBI" id="CHEBI:58887"/>
        <dbReference type="EC" id="2.3.1.189"/>
    </reaction>
</comment>
<reference evidence="7" key="1">
    <citation type="submission" date="2023-07" db="EMBL/GenBank/DDBJ databases">
        <title>Description of three actinobacteria isolated from air of manufacturing shop in a pharmaceutical factory.</title>
        <authorList>
            <person name="Zhang D.-F."/>
        </authorList>
    </citation>
    <scope>NUCLEOTIDE SEQUENCE [LARGE SCALE GENOMIC DNA]</scope>
    <source>
        <strain evidence="7">CCTCC AB 207010</strain>
    </source>
</reference>
<dbReference type="GO" id="GO:0035447">
    <property type="term" value="F:mycothiol synthase activity"/>
    <property type="evidence" value="ECO:0007669"/>
    <property type="project" value="UniProtKB-EC"/>
</dbReference>
<feature type="binding site" evidence="4">
    <location>
        <position position="305"/>
    </location>
    <ligand>
        <name>1D-myo-inositol 2-(L-cysteinylamino)-2-deoxy-alpha-D-glucopyranoside</name>
        <dbReference type="ChEBI" id="CHEBI:58887"/>
    </ligand>
</feature>
<dbReference type="InterPro" id="IPR016181">
    <property type="entry name" value="Acyl_CoA_acyltransferase"/>
</dbReference>
<feature type="binding site" evidence="4">
    <location>
        <begin position="108"/>
        <end position="110"/>
    </location>
    <ligand>
        <name>acetyl-CoA</name>
        <dbReference type="ChEBI" id="CHEBI:57288"/>
        <label>1</label>
    </ligand>
</feature>
<dbReference type="RefSeq" id="WP_310537532.1">
    <property type="nucleotide sequence ID" value="NZ_BAAAOC010000087.1"/>
</dbReference>
<feature type="binding site" evidence="4">
    <location>
        <position position="41"/>
    </location>
    <ligand>
        <name>1D-myo-inositol 2-(L-cysteinylamino)-2-deoxy-alpha-D-glucopyranoside</name>
        <dbReference type="ChEBI" id="CHEBI:58887"/>
    </ligand>
</feature>
<feature type="binding site" evidence="4">
    <location>
        <position position="213"/>
    </location>
    <ligand>
        <name>1D-myo-inositol 2-(L-cysteinylamino)-2-deoxy-alpha-D-glucopyranoside</name>
        <dbReference type="ChEBI" id="CHEBI:58887"/>
    </ligand>
</feature>
<evidence type="ECO:0000256" key="3">
    <source>
        <dbReference type="ARBA" id="ARBA00023315"/>
    </source>
</evidence>
<keyword evidence="1 4" id="KW-0808">Transferase</keyword>
<sequence>MAAPNLQVEQLTDGVSAEIVTALETLADVAQKTDGAPPFSEQTLVELHQAARLTAEQEDAPSPVALVLAWITGEEEPELAGAGVVVLGSRESDPENPRGETEPDVLELVVHPEHRRRGVATALAESLSATLLSPDSGGVYRAWAHGGHEGGPALAQRFDWTPARELWRMRLENSVELPERLLPEGVRIRSFVPGEDNEAWLHANAAAFADHPEQGRLTEEDLQARIDADWFSAEGFLLAEDTETGELLGYHWTKIPPAEAGEERLGEVYVVGVTPAAQGRGLGAALTLAGLKHLREKGVDAIILYVDASNTPAAQLYKKLGFTVWDVDTQYEPLITSTAEPS</sequence>
<dbReference type="Proteomes" id="UP001260872">
    <property type="component" value="Unassembled WGS sequence"/>
</dbReference>
<evidence type="ECO:0000256" key="4">
    <source>
        <dbReference type="HAMAP-Rule" id="MF_01698"/>
    </source>
</evidence>
<feature type="binding site" evidence="4">
    <location>
        <position position="267"/>
    </location>
    <ligand>
        <name>1D-myo-inositol 2-(L-cysteinylamino)-2-deoxy-alpha-D-glucopyranoside</name>
        <dbReference type="ChEBI" id="CHEBI:58887"/>
    </ligand>
</feature>
<dbReference type="PROSITE" id="PS51186">
    <property type="entry name" value="GNAT"/>
    <property type="match status" value="1"/>
</dbReference>
<evidence type="ECO:0000256" key="1">
    <source>
        <dbReference type="ARBA" id="ARBA00022679"/>
    </source>
</evidence>
<comment type="function">
    <text evidence="4">Catalyzes the transfer of acetyl from acetyl-CoA to desacetylmycothiol (Cys-GlcN-Ins) to form mycothiol.</text>
</comment>
<dbReference type="PIRSF" id="PIRSF021524">
    <property type="entry name" value="MSH_acetyltransferase"/>
    <property type="match status" value="1"/>
</dbReference>
<dbReference type="PANTHER" id="PTHR43420">
    <property type="entry name" value="ACETYLTRANSFERASE"/>
    <property type="match status" value="1"/>
</dbReference>
<dbReference type="InterPro" id="IPR017813">
    <property type="entry name" value="Mycothiol_AcTrfase"/>
</dbReference>
<protein>
    <recommendedName>
        <fullName evidence="4">Mycothiol acetyltransferase</fullName>
        <shortName evidence="4">MSH acetyltransferase</shortName>
        <ecNumber evidence="4">2.3.1.189</ecNumber>
    </recommendedName>
    <alternativeName>
        <fullName evidence="4">Mycothiol synthase</fullName>
    </alternativeName>
</protein>
<dbReference type="Gene3D" id="3.40.630.30">
    <property type="match status" value="1"/>
</dbReference>
<comment type="similarity">
    <text evidence="4">Belongs to the acetyltransferase family. MshD subfamily.</text>
</comment>
<gene>
    <name evidence="4 6" type="primary">mshD</name>
    <name evidence="6" type="ORF">RH857_08410</name>
</gene>
<dbReference type="InterPro" id="IPR000182">
    <property type="entry name" value="GNAT_dom"/>
</dbReference>
<dbReference type="SUPFAM" id="SSF55729">
    <property type="entry name" value="Acyl-CoA N-acyltransferases (Nat)"/>
    <property type="match status" value="1"/>
</dbReference>
<organism evidence="6 7">
    <name type="scientific">Nesterenkonia flava</name>
    <dbReference type="NCBI Taxonomy" id="469799"/>
    <lineage>
        <taxon>Bacteria</taxon>
        <taxon>Bacillati</taxon>
        <taxon>Actinomycetota</taxon>
        <taxon>Actinomycetes</taxon>
        <taxon>Micrococcales</taxon>
        <taxon>Micrococcaceae</taxon>
        <taxon>Nesterenkonia</taxon>
    </lineage>
</organism>
<evidence type="ECO:0000313" key="6">
    <source>
        <dbReference type="EMBL" id="MDR5712152.1"/>
    </source>
</evidence>
<evidence type="ECO:0000313" key="7">
    <source>
        <dbReference type="Proteomes" id="UP001260872"/>
    </source>
</evidence>
<comment type="caution">
    <text evidence="4">Lacks conserved residue(s) required for the propagation of feature annotation.</text>
</comment>
<feature type="domain" description="N-acetyltransferase" evidence="5">
    <location>
        <begin position="186"/>
        <end position="340"/>
    </location>
</feature>
<dbReference type="Pfam" id="PF00583">
    <property type="entry name" value="Acetyltransf_1"/>
    <property type="match status" value="2"/>
</dbReference>
<name>A0ABU1FU13_9MICC</name>
<evidence type="ECO:0000259" key="5">
    <source>
        <dbReference type="PROSITE" id="PS51186"/>
    </source>
</evidence>
<keyword evidence="2 4" id="KW-0677">Repeat</keyword>
<dbReference type="EMBL" id="JAVKGT010000019">
    <property type="protein sequence ID" value="MDR5712152.1"/>
    <property type="molecule type" value="Genomic_DNA"/>
</dbReference>
<dbReference type="NCBIfam" id="TIGR03448">
    <property type="entry name" value="mycothiol_MshD"/>
    <property type="match status" value="1"/>
</dbReference>
<keyword evidence="7" id="KW-1185">Reference proteome</keyword>
<dbReference type="HAMAP" id="MF_01698">
    <property type="entry name" value="MshD"/>
    <property type="match status" value="1"/>
</dbReference>
<feature type="binding site" evidence="4">
    <location>
        <begin position="310"/>
        <end position="315"/>
    </location>
    <ligand>
        <name>acetyl-CoA</name>
        <dbReference type="ChEBI" id="CHEBI:57288"/>
        <label>2</label>
    </ligand>
</feature>